<dbReference type="AlphaFoldDB" id="A0A9N8VA03"/>
<name>A0A9N8VA03_9GLOM</name>
<accession>A0A9N8VA03</accession>
<dbReference type="Pfam" id="PF12937">
    <property type="entry name" value="F-box-like"/>
    <property type="match status" value="1"/>
</dbReference>
<sequence>MASKLPPECLQEIFGFLKNKKKKNFNLFSCLLVNRYWCSNAASVLWRNPTHYPKSLIKTYIKGLPTESKIILKDKGIILHETELDVTTFLNYASFIRILNLNKFYDKVSYIVCNEVPYQNKYVCYLLYFELCKHLVKQSSNIDYQYEAMSLGFSPFSTKIINFITESSHLQSLECNTMNTSEEFSQISKIFSSIGELMISFNNDGKNPALINLINGLENLEILKIRGHAYKSSISGSSDIYKALHEKVSSLTCLDIKISGNMPLSWLSGIKQLEELKLYCMEFIRPEDTKKILAQVADKLFVKELLVLDINVESLVATHLGTILLDVGSSLQEMSLRFGSVSDPENLNSLEEHIMRCSNLLKFKISATTQFIQNLPQILKSLNNLKELFILPSSSLDISEWMLQLGQSITPSLRKIVFDCGSEHKIGFDFNIESLSDFLNACEENSVKNLLFVIKRRNKEISETTFDNLLSKFVNSGTLNENFKVVFR</sequence>
<evidence type="ECO:0000259" key="1">
    <source>
        <dbReference type="Pfam" id="PF12937"/>
    </source>
</evidence>
<keyword evidence="3" id="KW-1185">Reference proteome</keyword>
<evidence type="ECO:0000313" key="2">
    <source>
        <dbReference type="EMBL" id="CAG8443750.1"/>
    </source>
</evidence>
<organism evidence="2 3">
    <name type="scientific">Diversispora eburnea</name>
    <dbReference type="NCBI Taxonomy" id="1213867"/>
    <lineage>
        <taxon>Eukaryota</taxon>
        <taxon>Fungi</taxon>
        <taxon>Fungi incertae sedis</taxon>
        <taxon>Mucoromycota</taxon>
        <taxon>Glomeromycotina</taxon>
        <taxon>Glomeromycetes</taxon>
        <taxon>Diversisporales</taxon>
        <taxon>Diversisporaceae</taxon>
        <taxon>Diversispora</taxon>
    </lineage>
</organism>
<evidence type="ECO:0000313" key="3">
    <source>
        <dbReference type="Proteomes" id="UP000789706"/>
    </source>
</evidence>
<gene>
    <name evidence="2" type="ORF">DEBURN_LOCUS1641</name>
</gene>
<dbReference type="InterPro" id="IPR032675">
    <property type="entry name" value="LRR_dom_sf"/>
</dbReference>
<dbReference type="Proteomes" id="UP000789706">
    <property type="component" value="Unassembled WGS sequence"/>
</dbReference>
<dbReference type="SUPFAM" id="SSF52047">
    <property type="entry name" value="RNI-like"/>
    <property type="match status" value="1"/>
</dbReference>
<feature type="domain" description="F-box" evidence="1">
    <location>
        <begin position="3"/>
        <end position="49"/>
    </location>
</feature>
<dbReference type="EMBL" id="CAJVPK010000076">
    <property type="protein sequence ID" value="CAG8443750.1"/>
    <property type="molecule type" value="Genomic_DNA"/>
</dbReference>
<dbReference type="OrthoDB" id="2322913at2759"/>
<reference evidence="2" key="1">
    <citation type="submission" date="2021-06" db="EMBL/GenBank/DDBJ databases">
        <authorList>
            <person name="Kallberg Y."/>
            <person name="Tangrot J."/>
            <person name="Rosling A."/>
        </authorList>
    </citation>
    <scope>NUCLEOTIDE SEQUENCE</scope>
    <source>
        <strain evidence="2">AZ414A</strain>
    </source>
</reference>
<protein>
    <submittedName>
        <fullName evidence="2">9191_t:CDS:1</fullName>
    </submittedName>
</protein>
<comment type="caution">
    <text evidence="2">The sequence shown here is derived from an EMBL/GenBank/DDBJ whole genome shotgun (WGS) entry which is preliminary data.</text>
</comment>
<dbReference type="Gene3D" id="3.80.10.10">
    <property type="entry name" value="Ribonuclease Inhibitor"/>
    <property type="match status" value="1"/>
</dbReference>
<dbReference type="InterPro" id="IPR001810">
    <property type="entry name" value="F-box_dom"/>
</dbReference>
<proteinExistence type="predicted"/>